<sequence>MGGVTGQVHFDSTSQMATVNVSGTGSCGSLNFSLSQFPVMYGHYAQPCSEANIGSSVFTFTTDPSSDPTINVSLLFGQMSNLDDFSLTFQTCNGTKVCTVLSQSQTDATYQARFTGTIAGNVYMRVNKGLANPRVLADLVTTGQVNANQTYVTLYGSTSTATSCKALLGSLDPSALIMMGVVKVGTPFTPVKSRLDVTSFNINNRFLLIRMGSTYMCAQIYIVPEKQVSAVMNMRGIKGYFMFRQASPFDVTELRVNLTNLQSRVGPFHVHNFPLPPVRTPSSSRCSNAAVSGHWNPFGVNTNDPTYPNGPGSTHDMYEIGDLSAKHLSLEGRNEVDMMFTDFSLPLFGDNSIIGRSVVIHQLDGARYVCASIGYPGEVIVARAIFQSPVVGEIWFAQLANNPLSDVSIFIDLSYGNPSTTPTKNHNWHVHMYPISSERDDDSRRCSTTGGHWNPFNSNVGESSYGLHCGPSSPLSCEVGDLSSKYSTLNLGSKVGVVEAKHFFTDVTSWLSETGIIGRSVVIHQEEKGGPRIACANVTKVRVPKASLGSWFGSQIPGGQVRFSQAVPQGPTTVNVTLINLKSVAGGYHVHILPVKPGSASPCSEANILGHYNPLAWNISNSPPPGTGTVDQYELGDFRGKFGTLHGLNEVQAVYNDPDLPLTGPYSIDGRSLLIHYSNGSRMRCADISADRDTDGQWIIAKAVFSGSVDGTVKLRQQVFPDGSSSDIKLEVNLQGMWSTCSSQANRAGNTSQCQSTGDSFNPFNMTSKSSSCSLLNPLSCVVGEVSARQGQVSLREGQLFTDSIIQLSGDDTVVYRSVVLKDGNSIMACADILPESPSAEQIFPTVTQFSRYDFRSRVAAVLQLETARVTILPSYSASSNPAEGKCNQVNYMVSGDVSAELLKSVKTSEKMGMFKESDSCTNSAMSPKITGELLRQLRQAMKNSKYFSEPIQAYIVPSGDAHQSEYIAPSDCRREFICGFNGSAGTAIVTEQHAAMWTDGRYFLQASQQMDNNWSLMKMGLKETPSQEDWLISILPENSKVGVDPWIIAADQWKNMSRALTSAGHSLVAVQDNLIDAVWTDRPERPSTQLRYLGLNYTGMSWQEKISALRAKMTKGKVTWFVATALDEIAWLFNLRGADIEYNPVFFAYAIVGMNTIRLFVDLKRFSVPALRDHLQLDSPCKPEMSVHTYPYESVYSELQAICAAHSPKDKVWISDKASCALTQVIPKIHRTPIPYTPLCLAKAVKNATEIQGMKMAHIKDAAALCELFAWLEKEIPKATVTEISAADKAEELRSQQKDFVGLSFPTISSVGPNGAIIHYRPLPETNRTLSLNEVYLIDSGAQYVDGTTDVTRTVHFGTPSAYEKECFTYVLKGHIAVSAAVFPNGTKGHLLDSFARAALWESGLDYLHGTGHGVGCFLNVHEGPCGISYKTFADEPLEAGMIVSDEPGYYEDGAFGIRIENVVLVVPAKPKYNYRNRGSLTFEPLTLVPIQVKMMNTELLTQKERDWVNEYHRICREVIGAELERQGRKGGLEWLIRETQPIA</sequence>
<comment type="caution">
    <text evidence="1">The sequence shown here is derived from an EMBL/GenBank/DDBJ whole genome shotgun (WGS) entry which is preliminary data.</text>
</comment>
<name>A0ACB9XYN1_CHAAC</name>
<protein>
    <submittedName>
        <fullName evidence="1">Uncharacterized protein</fullName>
    </submittedName>
</protein>
<organism evidence="1 2">
    <name type="scientific">Chaenocephalus aceratus</name>
    <name type="common">Blackfin icefish</name>
    <name type="synonym">Chaenichthys aceratus</name>
    <dbReference type="NCBI Taxonomy" id="36190"/>
    <lineage>
        <taxon>Eukaryota</taxon>
        <taxon>Metazoa</taxon>
        <taxon>Chordata</taxon>
        <taxon>Craniata</taxon>
        <taxon>Vertebrata</taxon>
        <taxon>Euteleostomi</taxon>
        <taxon>Actinopterygii</taxon>
        <taxon>Neopterygii</taxon>
        <taxon>Teleostei</taxon>
        <taxon>Neoteleostei</taxon>
        <taxon>Acanthomorphata</taxon>
        <taxon>Eupercaria</taxon>
        <taxon>Perciformes</taxon>
        <taxon>Notothenioidei</taxon>
        <taxon>Channichthyidae</taxon>
        <taxon>Chaenocephalus</taxon>
    </lineage>
</organism>
<evidence type="ECO:0000313" key="1">
    <source>
        <dbReference type="EMBL" id="KAI4832252.1"/>
    </source>
</evidence>
<reference evidence="1" key="1">
    <citation type="submission" date="2022-05" db="EMBL/GenBank/DDBJ databases">
        <title>Chromosome-level genome of Chaenocephalus aceratus.</title>
        <authorList>
            <person name="Park H."/>
        </authorList>
    </citation>
    <scope>NUCLEOTIDE SEQUENCE</scope>
    <source>
        <strain evidence="1">KU_202001</strain>
    </source>
</reference>
<dbReference type="Proteomes" id="UP001057452">
    <property type="component" value="Chromosome 1"/>
</dbReference>
<evidence type="ECO:0000313" key="2">
    <source>
        <dbReference type="Proteomes" id="UP001057452"/>
    </source>
</evidence>
<gene>
    <name evidence="1" type="ORF">KUCAC02_015226</name>
</gene>
<keyword evidence="2" id="KW-1185">Reference proteome</keyword>
<accession>A0ACB9XYN1</accession>
<proteinExistence type="predicted"/>
<dbReference type="EMBL" id="CM043785">
    <property type="protein sequence ID" value="KAI4832252.1"/>
    <property type="molecule type" value="Genomic_DNA"/>
</dbReference>